<evidence type="ECO:0000313" key="9">
    <source>
        <dbReference type="EMBL" id="PND35964.1"/>
    </source>
</evidence>
<evidence type="ECO:0000256" key="4">
    <source>
        <dbReference type="ARBA" id="ARBA00022852"/>
    </source>
</evidence>
<dbReference type="GO" id="GO:0016020">
    <property type="term" value="C:membrane"/>
    <property type="evidence" value="ECO:0007669"/>
    <property type="project" value="UniProtKB-SubCell"/>
</dbReference>
<keyword evidence="10" id="KW-1185">Reference proteome</keyword>
<reference evidence="9 10" key="1">
    <citation type="submission" date="2018-01" db="EMBL/GenBank/DDBJ databases">
        <title>The draft genome of an aniline degradation strain ANB-1.</title>
        <authorList>
            <person name="Zhang L."/>
            <person name="Jiang J."/>
        </authorList>
    </citation>
    <scope>NUCLEOTIDE SEQUENCE [LARGE SCALE GENOMIC DNA]</scope>
    <source>
        <strain evidence="9 10">ANB-1</strain>
    </source>
</reference>
<sequence length="67" mass="7073">MRKSKMTACGLMLMLGASGCTSVPPAPPPAVECPKPAPPPAWIMEPAPNLIQLLDRIISPYEPEFGG</sequence>
<name>A0A2N8KR69_9BURK</name>
<evidence type="ECO:0000256" key="6">
    <source>
        <dbReference type="ARBA" id="ARBA00023142"/>
    </source>
</evidence>
<evidence type="ECO:0000313" key="10">
    <source>
        <dbReference type="Proteomes" id="UP000235994"/>
    </source>
</evidence>
<dbReference type="Pfam" id="PF06085">
    <property type="entry name" value="Rz1"/>
    <property type="match status" value="1"/>
</dbReference>
<evidence type="ECO:0008006" key="11">
    <source>
        <dbReference type="Google" id="ProtNLM"/>
    </source>
</evidence>
<dbReference type="InterPro" id="IPR010346">
    <property type="entry name" value="O-spanin"/>
</dbReference>
<keyword evidence="2" id="KW-1188">Viral release from host cell</keyword>
<evidence type="ECO:0000256" key="5">
    <source>
        <dbReference type="ARBA" id="ARBA00023136"/>
    </source>
</evidence>
<keyword evidence="5" id="KW-0472">Membrane</keyword>
<dbReference type="Proteomes" id="UP000235994">
    <property type="component" value="Unassembled WGS sequence"/>
</dbReference>
<organism evidence="9 10">
    <name type="scientific">Achromobacter pulmonis</name>
    <dbReference type="NCBI Taxonomy" id="1389932"/>
    <lineage>
        <taxon>Bacteria</taxon>
        <taxon>Pseudomonadati</taxon>
        <taxon>Pseudomonadota</taxon>
        <taxon>Betaproteobacteria</taxon>
        <taxon>Burkholderiales</taxon>
        <taxon>Alcaligenaceae</taxon>
        <taxon>Achromobacter</taxon>
    </lineage>
</organism>
<dbReference type="AlphaFoldDB" id="A0A2N8KR69"/>
<evidence type="ECO:0000256" key="8">
    <source>
        <dbReference type="SAM" id="SignalP"/>
    </source>
</evidence>
<keyword evidence="4" id="KW-0204">Cytolysis</keyword>
<gene>
    <name evidence="9" type="ORF">C1I89_05400</name>
</gene>
<dbReference type="EMBL" id="POQS01000001">
    <property type="protein sequence ID" value="PND35964.1"/>
    <property type="molecule type" value="Genomic_DNA"/>
</dbReference>
<evidence type="ECO:0000256" key="1">
    <source>
        <dbReference type="ARBA" id="ARBA00004635"/>
    </source>
</evidence>
<feature type="signal peptide" evidence="8">
    <location>
        <begin position="1"/>
        <end position="22"/>
    </location>
</feature>
<proteinExistence type="predicted"/>
<evidence type="ECO:0000256" key="2">
    <source>
        <dbReference type="ARBA" id="ARBA00022612"/>
    </source>
</evidence>
<feature type="chain" id="PRO_5014873349" description="Lipoprotein Rz1" evidence="8">
    <location>
        <begin position="23"/>
        <end position="67"/>
    </location>
</feature>
<keyword evidence="7" id="KW-0449">Lipoprotein</keyword>
<comment type="caution">
    <text evidence="9">The sequence shown here is derived from an EMBL/GenBank/DDBJ whole genome shotgun (WGS) entry which is preliminary data.</text>
</comment>
<protein>
    <recommendedName>
        <fullName evidence="11">Lipoprotein Rz1</fullName>
    </recommendedName>
</protein>
<evidence type="ECO:0000256" key="3">
    <source>
        <dbReference type="ARBA" id="ARBA00022729"/>
    </source>
</evidence>
<dbReference type="PROSITE" id="PS51257">
    <property type="entry name" value="PROKAR_LIPOPROTEIN"/>
    <property type="match status" value="1"/>
</dbReference>
<evidence type="ECO:0000256" key="7">
    <source>
        <dbReference type="ARBA" id="ARBA00023288"/>
    </source>
</evidence>
<keyword evidence="3 8" id="KW-0732">Signal</keyword>
<keyword evidence="6" id="KW-0578">Host cell lysis by virus</keyword>
<accession>A0A2N8KR69</accession>
<comment type="subcellular location">
    <subcellularLocation>
        <location evidence="1">Membrane</location>
        <topology evidence="1">Lipid-anchor</topology>
    </subcellularLocation>
</comment>
<dbReference type="GO" id="GO:0044659">
    <property type="term" value="P:viral release from host cell by cytolysis"/>
    <property type="evidence" value="ECO:0007669"/>
    <property type="project" value="InterPro"/>
</dbReference>